<keyword evidence="2" id="KW-1185">Reference proteome</keyword>
<evidence type="ECO:0000313" key="2">
    <source>
        <dbReference type="Proteomes" id="UP000076727"/>
    </source>
</evidence>
<dbReference type="Proteomes" id="UP000076727">
    <property type="component" value="Unassembled WGS sequence"/>
</dbReference>
<evidence type="ECO:0000313" key="1">
    <source>
        <dbReference type="EMBL" id="KZT69852.1"/>
    </source>
</evidence>
<accession>A0A165QS04</accession>
<name>A0A165QS04_9APHY</name>
<proteinExistence type="predicted"/>
<dbReference type="AlphaFoldDB" id="A0A165QS04"/>
<organism evidence="1 2">
    <name type="scientific">Daedalea quercina L-15889</name>
    <dbReference type="NCBI Taxonomy" id="1314783"/>
    <lineage>
        <taxon>Eukaryota</taxon>
        <taxon>Fungi</taxon>
        <taxon>Dikarya</taxon>
        <taxon>Basidiomycota</taxon>
        <taxon>Agaricomycotina</taxon>
        <taxon>Agaricomycetes</taxon>
        <taxon>Polyporales</taxon>
        <taxon>Fomitopsis</taxon>
    </lineage>
</organism>
<sequence length="105" mass="10859">MASSEASARGGKYECSRCACETGEVGETAQGLQPIIDPTEAQRSAARAKVACGWRCAIAGISGSSLVNALHGLRNSGKGALLASRTGQRPLRCTPIIRRCGGSPW</sequence>
<reference evidence="1 2" key="1">
    <citation type="journal article" date="2016" name="Mol. Biol. Evol.">
        <title>Comparative Genomics of Early-Diverging Mushroom-Forming Fungi Provides Insights into the Origins of Lignocellulose Decay Capabilities.</title>
        <authorList>
            <person name="Nagy L.G."/>
            <person name="Riley R."/>
            <person name="Tritt A."/>
            <person name="Adam C."/>
            <person name="Daum C."/>
            <person name="Floudas D."/>
            <person name="Sun H."/>
            <person name="Yadav J.S."/>
            <person name="Pangilinan J."/>
            <person name="Larsson K.H."/>
            <person name="Matsuura K."/>
            <person name="Barry K."/>
            <person name="Labutti K."/>
            <person name="Kuo R."/>
            <person name="Ohm R.A."/>
            <person name="Bhattacharya S.S."/>
            <person name="Shirouzu T."/>
            <person name="Yoshinaga Y."/>
            <person name="Martin F.M."/>
            <person name="Grigoriev I.V."/>
            <person name="Hibbett D.S."/>
        </authorList>
    </citation>
    <scope>NUCLEOTIDE SEQUENCE [LARGE SCALE GENOMIC DNA]</scope>
    <source>
        <strain evidence="1 2">L-15889</strain>
    </source>
</reference>
<gene>
    <name evidence="1" type="ORF">DAEQUDRAFT_242774</name>
</gene>
<protein>
    <submittedName>
        <fullName evidence="1">Uncharacterized protein</fullName>
    </submittedName>
</protein>
<dbReference type="EMBL" id="KV429055">
    <property type="protein sequence ID" value="KZT69852.1"/>
    <property type="molecule type" value="Genomic_DNA"/>
</dbReference>